<evidence type="ECO:0000313" key="3">
    <source>
        <dbReference type="Proteomes" id="UP001212175"/>
    </source>
</evidence>
<dbReference type="Proteomes" id="UP001212175">
    <property type="component" value="Segment"/>
</dbReference>
<keyword evidence="3" id="KW-1185">Reference proteome</keyword>
<accession>A0AA49I8F1</accession>
<reference evidence="2 3" key="1">
    <citation type="submission" date="2022-12" db="EMBL/GenBank/DDBJ databases">
        <authorList>
            <person name="Batteikh M."/>
            <person name="Krug K."/>
            <person name="Kamarzar M."/>
            <person name="Huq N."/>
            <person name="Esparza P.D."/>
            <person name="Ma Y."/>
            <person name="Wang J.Y."/>
            <person name="Fleming H.S."/>
            <person name="Wright N.E."/>
            <person name="Melkote A."/>
            <person name="Senthilvelan J."/>
            <person name="Rajiv S."/>
            <person name="Paek B.H."/>
            <person name="Gonzalez C."/>
            <person name="Abuwarda M."/>
            <person name="Niazmandi K."/>
            <person name="Whang A."/>
            <person name="Magaling J.T.M."/>
            <person name="Seeman S."/>
            <person name="Chai A.E."/>
            <person name="Zorawik M."/>
            <person name="Kasemsunt F."/>
            <person name="Garza D.R."/>
            <person name="Ngo R.T."/>
            <person name="Reddi K."/>
            <person name="Freise A.C."/>
            <person name="Garcia-Vedrenne A.E."/>
            <person name="Garlena R.A."/>
            <person name="Russell D.A."/>
            <person name="Jacobs-Sera D."/>
            <person name="Hatfull G.F."/>
        </authorList>
    </citation>
    <scope>NUCLEOTIDE SEQUENCE [LARGE SCALE GENOMIC DNA]</scope>
</reference>
<dbReference type="EMBL" id="OP985600">
    <property type="protein sequence ID" value="WBF79016.1"/>
    <property type="molecule type" value="Genomic_DNA"/>
</dbReference>
<gene>
    <name evidence="2" type="primary">48</name>
    <name evidence="2" type="ORF">SEA_BOLT007_48</name>
</gene>
<name>A0AA49I8F1_9CAUD</name>
<evidence type="ECO:0000313" key="2">
    <source>
        <dbReference type="EMBL" id="WBF79016.1"/>
    </source>
</evidence>
<sequence>MTTQAQPEYLVSLHDGATLVAQWTGGANDEDDAVRRARKAHPGTETHDADVEPVA</sequence>
<feature type="region of interest" description="Disordered" evidence="1">
    <location>
        <begin position="27"/>
        <end position="55"/>
    </location>
</feature>
<evidence type="ECO:0000256" key="1">
    <source>
        <dbReference type="SAM" id="MobiDB-lite"/>
    </source>
</evidence>
<feature type="compositionally biased region" description="Basic and acidic residues" evidence="1">
    <location>
        <begin position="42"/>
        <end position="55"/>
    </location>
</feature>
<proteinExistence type="predicted"/>
<protein>
    <submittedName>
        <fullName evidence="2">Uncharacterized protein</fullName>
    </submittedName>
</protein>
<organism evidence="2 3">
    <name type="scientific">Arthrobacter phage Bolt007</name>
    <dbReference type="NCBI Taxonomy" id="3017297"/>
    <lineage>
        <taxon>Viruses</taxon>
        <taxon>Duplodnaviria</taxon>
        <taxon>Heunggongvirae</taxon>
        <taxon>Uroviricota</taxon>
        <taxon>Caudoviricetes</taxon>
        <taxon>Berryhillviridae</taxon>
        <taxon>Lilmacvirus</taxon>
        <taxon>Lilmacvirus bolt007</taxon>
    </lineage>
</organism>